<dbReference type="STRING" id="595536.GCA_000178815_01440"/>
<evidence type="ECO:0000256" key="12">
    <source>
        <dbReference type="ARBA" id="ARBA00025078"/>
    </source>
</evidence>
<evidence type="ECO:0000313" key="15">
    <source>
        <dbReference type="Proteomes" id="UP000230709"/>
    </source>
</evidence>
<sequence length="358" mass="39617">MSESEDDDSRTEEASEKKILDALEQGKTPVARDVAVAVLFLGFLLCVSFVIETVGPRLALSMELMLSNVGQFSLANGADAFMQSRAVAEEIGRFLAPMLSIFMITGLLSAAMQGAPRLVFKRIEPDLSRISPQQGLKRIFGVTGVVELVKSIAKIAVIGGAVVFSLTVDRDLIIDAMRMEPAHLPSLLLKLIIRLTSVVCIPVVLIALADLAWSKFKWRRDMRMSRQEMKEEHKQSEGDPLVKARMRSLALERSRKRMMAQVPQATMVIANPTHYAIALRYVRTEGGAPTVVAKGKDLVALKIREIAEAHGVPVLERPELARAMYNHVEVDQMIPSEFYRPVAELIHFLQSTRGSSAR</sequence>
<evidence type="ECO:0000256" key="2">
    <source>
        <dbReference type="ARBA" id="ARBA00010690"/>
    </source>
</evidence>
<keyword evidence="6 13" id="KW-0812">Transmembrane</keyword>
<feature type="transmembrane region" description="Helical" evidence="13">
    <location>
        <begin position="34"/>
        <end position="55"/>
    </location>
</feature>
<evidence type="ECO:0000256" key="13">
    <source>
        <dbReference type="RuleBase" id="RU364091"/>
    </source>
</evidence>
<feature type="transmembrane region" description="Helical" evidence="13">
    <location>
        <begin position="187"/>
        <end position="213"/>
    </location>
</feature>
<evidence type="ECO:0000256" key="4">
    <source>
        <dbReference type="ARBA" id="ARBA00022448"/>
    </source>
</evidence>
<dbReference type="FunFam" id="3.40.1690.10:FF:000001">
    <property type="entry name" value="Flagellar biosynthetic protein FlhB"/>
    <property type="match status" value="1"/>
</dbReference>
<proteinExistence type="inferred from homology"/>
<dbReference type="PANTHER" id="PTHR30531:SF12">
    <property type="entry name" value="FLAGELLAR BIOSYNTHETIC PROTEIN FLHB"/>
    <property type="match status" value="1"/>
</dbReference>
<keyword evidence="11 13" id="KW-1006">Bacterial flagellum protein export</keyword>
<feature type="transmembrane region" description="Helical" evidence="13">
    <location>
        <begin position="139"/>
        <end position="167"/>
    </location>
</feature>
<evidence type="ECO:0000256" key="9">
    <source>
        <dbReference type="ARBA" id="ARBA00022989"/>
    </source>
</evidence>
<dbReference type="GO" id="GO:0005886">
    <property type="term" value="C:plasma membrane"/>
    <property type="evidence" value="ECO:0007669"/>
    <property type="project" value="UniProtKB-SubCell"/>
</dbReference>
<evidence type="ECO:0000256" key="7">
    <source>
        <dbReference type="ARBA" id="ARBA00022795"/>
    </source>
</evidence>
<dbReference type="InterPro" id="IPR029025">
    <property type="entry name" value="T3SS_substrate_exporter_C"/>
</dbReference>
<gene>
    <name evidence="13 14" type="primary">flhB</name>
    <name evidence="14" type="ORF">CQW49_18740</name>
</gene>
<keyword evidence="10 13" id="KW-0472">Membrane</keyword>
<dbReference type="NCBIfam" id="TIGR00328">
    <property type="entry name" value="flhB"/>
    <property type="match status" value="1"/>
</dbReference>
<dbReference type="PANTHER" id="PTHR30531">
    <property type="entry name" value="FLAGELLAR BIOSYNTHETIC PROTEIN FLHB"/>
    <property type="match status" value="1"/>
</dbReference>
<protein>
    <recommendedName>
        <fullName evidence="3 13">Flagellar biosynthetic protein FlhB</fullName>
    </recommendedName>
</protein>
<evidence type="ECO:0000256" key="5">
    <source>
        <dbReference type="ARBA" id="ARBA00022475"/>
    </source>
</evidence>
<dbReference type="AlphaFoldDB" id="A0A2D2D3V6"/>
<dbReference type="Gene3D" id="3.40.1690.10">
    <property type="entry name" value="secretion proteins EscU"/>
    <property type="match status" value="1"/>
</dbReference>
<keyword evidence="4 13" id="KW-0813">Transport</keyword>
<evidence type="ECO:0000256" key="1">
    <source>
        <dbReference type="ARBA" id="ARBA00004651"/>
    </source>
</evidence>
<dbReference type="Pfam" id="PF01312">
    <property type="entry name" value="Bac_export_2"/>
    <property type="match status" value="1"/>
</dbReference>
<comment type="subcellular location">
    <subcellularLocation>
        <location evidence="1">Cell membrane</location>
        <topology evidence="1">Multi-pass membrane protein</topology>
    </subcellularLocation>
</comment>
<dbReference type="GO" id="GO:0009306">
    <property type="term" value="P:protein secretion"/>
    <property type="evidence" value="ECO:0007669"/>
    <property type="project" value="InterPro"/>
</dbReference>
<keyword evidence="5 13" id="KW-1003">Cell membrane</keyword>
<feature type="transmembrane region" description="Helical" evidence="13">
    <location>
        <begin position="91"/>
        <end position="112"/>
    </location>
</feature>
<dbReference type="Proteomes" id="UP000230709">
    <property type="component" value="Chromosome"/>
</dbReference>
<keyword evidence="8 13" id="KW-0653">Protein transport</keyword>
<evidence type="ECO:0000313" key="14">
    <source>
        <dbReference type="EMBL" id="ATQ69691.1"/>
    </source>
</evidence>
<dbReference type="InterPro" id="IPR006136">
    <property type="entry name" value="FlhB"/>
</dbReference>
<keyword evidence="14" id="KW-0969">Cilium</keyword>
<keyword evidence="15" id="KW-1185">Reference proteome</keyword>
<dbReference type="RefSeq" id="WP_003613362.1">
    <property type="nucleotide sequence ID" value="NZ_ADVE02000001.1"/>
</dbReference>
<comment type="function">
    <text evidence="12 13">Required for formation of the rod structure in the basal body of the flagellar apparatus. Together with FliI and FliH, may constitute the export apparatus of flagellin.</text>
</comment>
<keyword evidence="7 13" id="KW-1005">Bacterial flagellum biogenesis</keyword>
<accession>A0A2D2D3V6</accession>
<dbReference type="PRINTS" id="PR00950">
    <property type="entry name" value="TYPE3IMSPROT"/>
</dbReference>
<comment type="similarity">
    <text evidence="2 13">Belongs to the type III secretion exporter family.</text>
</comment>
<dbReference type="EMBL" id="CP023737">
    <property type="protein sequence ID" value="ATQ69691.1"/>
    <property type="molecule type" value="Genomic_DNA"/>
</dbReference>
<evidence type="ECO:0000256" key="3">
    <source>
        <dbReference type="ARBA" id="ARBA00021622"/>
    </source>
</evidence>
<evidence type="ECO:0000256" key="10">
    <source>
        <dbReference type="ARBA" id="ARBA00023136"/>
    </source>
</evidence>
<keyword evidence="9 13" id="KW-1133">Transmembrane helix</keyword>
<evidence type="ECO:0000256" key="8">
    <source>
        <dbReference type="ARBA" id="ARBA00022927"/>
    </source>
</evidence>
<name>A0A2D2D3V6_METT3</name>
<evidence type="ECO:0000256" key="11">
    <source>
        <dbReference type="ARBA" id="ARBA00023225"/>
    </source>
</evidence>
<organism evidence="14 15">
    <name type="scientific">Methylosinus trichosporium (strain ATCC 35070 / NCIMB 11131 / UNIQEM 75 / OB3b)</name>
    <dbReference type="NCBI Taxonomy" id="595536"/>
    <lineage>
        <taxon>Bacteria</taxon>
        <taxon>Pseudomonadati</taxon>
        <taxon>Pseudomonadota</taxon>
        <taxon>Alphaproteobacteria</taxon>
        <taxon>Hyphomicrobiales</taxon>
        <taxon>Methylocystaceae</taxon>
        <taxon>Methylosinus</taxon>
    </lineage>
</organism>
<dbReference type="SUPFAM" id="SSF160544">
    <property type="entry name" value="EscU C-terminal domain-like"/>
    <property type="match status" value="1"/>
</dbReference>
<evidence type="ECO:0000256" key="6">
    <source>
        <dbReference type="ARBA" id="ARBA00022692"/>
    </source>
</evidence>
<dbReference type="GO" id="GO:0044780">
    <property type="term" value="P:bacterial-type flagellum assembly"/>
    <property type="evidence" value="ECO:0007669"/>
    <property type="project" value="InterPro"/>
</dbReference>
<reference evidence="15" key="1">
    <citation type="submission" date="2017-10" db="EMBL/GenBank/DDBJ databases">
        <title>Completed PacBio SMRT sequence of Methylosinus trichosporium OB3b reveals presence of a third large plasmid.</title>
        <authorList>
            <person name="Charles T.C."/>
            <person name="Lynch M.D.J."/>
            <person name="Heil J.R."/>
            <person name="Cheng J."/>
        </authorList>
    </citation>
    <scope>NUCLEOTIDE SEQUENCE [LARGE SCALE GENOMIC DNA]</scope>
    <source>
        <strain evidence="15">OB3b</strain>
    </source>
</reference>
<keyword evidence="14" id="KW-0282">Flagellum</keyword>
<dbReference type="InterPro" id="IPR006135">
    <property type="entry name" value="T3SS_substrate_exporter"/>
</dbReference>
<dbReference type="KEGG" id="mtw:CQW49_18740"/>
<keyword evidence="14" id="KW-0966">Cell projection</keyword>